<evidence type="ECO:0008006" key="5">
    <source>
        <dbReference type="Google" id="ProtNLM"/>
    </source>
</evidence>
<keyword evidence="4" id="KW-1185">Reference proteome</keyword>
<dbReference type="InterPro" id="IPR036291">
    <property type="entry name" value="NAD(P)-bd_dom_sf"/>
</dbReference>
<dbReference type="InterPro" id="IPR002347">
    <property type="entry name" value="SDR_fam"/>
</dbReference>
<reference evidence="3 4" key="1">
    <citation type="submission" date="2013-07" db="EMBL/GenBank/DDBJ databases">
        <title>The Genome Sequence of Kwoniella mangroviensis CBS10435.</title>
        <authorList>
            <consortium name="The Broad Institute Genome Sequencing Platform"/>
            <person name="Cuomo C."/>
            <person name="Litvintseva A."/>
            <person name="Chen Y."/>
            <person name="Heitman J."/>
            <person name="Sun S."/>
            <person name="Springer D."/>
            <person name="Dromer F."/>
            <person name="Young S.K."/>
            <person name="Zeng Q."/>
            <person name="Gargeya S."/>
            <person name="Fitzgerald M."/>
            <person name="Abouelleil A."/>
            <person name="Alvarado L."/>
            <person name="Berlin A.M."/>
            <person name="Chapman S.B."/>
            <person name="Dewar J."/>
            <person name="Goldberg J."/>
            <person name="Griggs A."/>
            <person name="Gujja S."/>
            <person name="Hansen M."/>
            <person name="Howarth C."/>
            <person name="Imamovic A."/>
            <person name="Larimer J."/>
            <person name="McCowan C."/>
            <person name="Murphy C."/>
            <person name="Pearson M."/>
            <person name="Priest M."/>
            <person name="Roberts A."/>
            <person name="Saif S."/>
            <person name="Shea T."/>
            <person name="Sykes S."/>
            <person name="Wortman J."/>
            <person name="Nusbaum C."/>
            <person name="Birren B."/>
        </authorList>
    </citation>
    <scope>NUCLEOTIDE SEQUENCE [LARGE SCALE GENOMIC DNA]</scope>
    <source>
        <strain evidence="3 4">CBS 10435</strain>
    </source>
</reference>
<dbReference type="PRINTS" id="PR00081">
    <property type="entry name" value="GDHRDH"/>
</dbReference>
<organism evidence="3 4">
    <name type="scientific">Kwoniella mangroviensis CBS 10435</name>
    <dbReference type="NCBI Taxonomy" id="1331196"/>
    <lineage>
        <taxon>Eukaryota</taxon>
        <taxon>Fungi</taxon>
        <taxon>Dikarya</taxon>
        <taxon>Basidiomycota</taxon>
        <taxon>Agaricomycotina</taxon>
        <taxon>Tremellomycetes</taxon>
        <taxon>Tremellales</taxon>
        <taxon>Cryptococcaceae</taxon>
        <taxon>Kwoniella</taxon>
    </lineage>
</organism>
<protein>
    <recommendedName>
        <fullName evidence="5">Short-chain dehydrogenase</fullName>
    </recommendedName>
</protein>
<evidence type="ECO:0000313" key="4">
    <source>
        <dbReference type="Proteomes" id="UP000092583"/>
    </source>
</evidence>
<accession>A0A1B9J096</accession>
<dbReference type="PANTHER" id="PTHR24320">
    <property type="entry name" value="RETINOL DEHYDROGENASE"/>
    <property type="match status" value="1"/>
</dbReference>
<dbReference type="Pfam" id="PF00106">
    <property type="entry name" value="adh_short"/>
    <property type="match status" value="1"/>
</dbReference>
<name>A0A1B9J096_9TREE</name>
<dbReference type="GO" id="GO:0016491">
    <property type="term" value="F:oxidoreductase activity"/>
    <property type="evidence" value="ECO:0007669"/>
    <property type="project" value="UniProtKB-KW"/>
</dbReference>
<dbReference type="Proteomes" id="UP000092583">
    <property type="component" value="Unassembled WGS sequence"/>
</dbReference>
<dbReference type="SUPFAM" id="SSF51735">
    <property type="entry name" value="NAD(P)-binding Rossmann-fold domains"/>
    <property type="match status" value="1"/>
</dbReference>
<comment type="similarity">
    <text evidence="1">Belongs to the short-chain dehydrogenases/reductases (SDR) family.</text>
</comment>
<dbReference type="STRING" id="1331196.A0A1B9J096"/>
<dbReference type="OrthoDB" id="542013at2759"/>
<proteinExistence type="inferred from homology"/>
<evidence type="ECO:0000313" key="3">
    <source>
        <dbReference type="EMBL" id="OCF61183.1"/>
    </source>
</evidence>
<dbReference type="EMBL" id="KI669459">
    <property type="protein sequence ID" value="OCF61183.1"/>
    <property type="molecule type" value="Genomic_DNA"/>
</dbReference>
<dbReference type="Gene3D" id="3.40.50.720">
    <property type="entry name" value="NAD(P)-binding Rossmann-like Domain"/>
    <property type="match status" value="1"/>
</dbReference>
<dbReference type="AlphaFoldDB" id="A0A1B9J096"/>
<dbReference type="PANTHER" id="PTHR24320:SF152">
    <property type="entry name" value="SHORT-CHAIN DEHYDROGENASE_REDUCTASE FAMILY PROTEIN"/>
    <property type="match status" value="1"/>
</dbReference>
<evidence type="ECO:0000256" key="2">
    <source>
        <dbReference type="ARBA" id="ARBA00023002"/>
    </source>
</evidence>
<keyword evidence="2" id="KW-0560">Oxidoreductase</keyword>
<reference evidence="4" key="2">
    <citation type="submission" date="2013-12" db="EMBL/GenBank/DDBJ databases">
        <title>Evolution of pathogenesis and genome organization in the Tremellales.</title>
        <authorList>
            <person name="Cuomo C."/>
            <person name="Litvintseva A."/>
            <person name="Heitman J."/>
            <person name="Chen Y."/>
            <person name="Sun S."/>
            <person name="Springer D."/>
            <person name="Dromer F."/>
            <person name="Young S."/>
            <person name="Zeng Q."/>
            <person name="Chapman S."/>
            <person name="Gujja S."/>
            <person name="Saif S."/>
            <person name="Birren B."/>
        </authorList>
    </citation>
    <scope>NUCLEOTIDE SEQUENCE [LARGE SCALE GENOMIC DNA]</scope>
    <source>
        <strain evidence="4">CBS 10435</strain>
    </source>
</reference>
<sequence>MTIWTFLGRQWTVLPPAPKGDYLKGIGLESLKHLVQASPSKLILCVRSIEATEKILGELQSLHPDLKAEIVFLDLCDLNTIKVLPDELRKRGVEKIDVLINNAGANPGNANKPPDFTKDKYEKTFQINVLSPLLLSLILLPFLRESPTPKILFLGSGLHASADVKLIESSLKDNKSIVGAFNEKDGDWYNNKQIYGISKLLLQMITRSLIPSLHDINIITVSPGLAITNLGRDFNFNLAFYIFGAPFMLLNARSAEKGARNVSSAVALADQSYDYWAECGPSYSESSWLSSGNGIKATKAFYKEMIEEVEKISPGATKGLIV</sequence>
<evidence type="ECO:0000256" key="1">
    <source>
        <dbReference type="ARBA" id="ARBA00006484"/>
    </source>
</evidence>
<gene>
    <name evidence="3" type="ORF">L486_00828</name>
</gene>